<proteinExistence type="predicted"/>
<dbReference type="GO" id="GO:0007160">
    <property type="term" value="P:cell-matrix adhesion"/>
    <property type="evidence" value="ECO:0007669"/>
    <property type="project" value="TreeGrafter"/>
</dbReference>
<dbReference type="STRING" id="131310.A0A0N4ZTE3"/>
<dbReference type="Gene3D" id="2.30.29.30">
    <property type="entry name" value="Pleckstrin-homology domain (PH domain)/Phosphotyrosine-binding domain (PTB)"/>
    <property type="match status" value="2"/>
</dbReference>
<dbReference type="InterPro" id="IPR019748">
    <property type="entry name" value="FERM_central"/>
</dbReference>
<dbReference type="GO" id="GO:0005178">
    <property type="term" value="F:integrin binding"/>
    <property type="evidence" value="ECO:0007669"/>
    <property type="project" value="TreeGrafter"/>
</dbReference>
<dbReference type="InterPro" id="IPR037843">
    <property type="entry name" value="Kindlin/fermitin"/>
</dbReference>
<name>A0A0N4ZTE3_PARTI</name>
<dbReference type="Pfam" id="PF00373">
    <property type="entry name" value="FERM_M"/>
    <property type="match status" value="1"/>
</dbReference>
<keyword evidence="2" id="KW-1185">Reference proteome</keyword>
<dbReference type="SMART" id="SM00295">
    <property type="entry name" value="B41"/>
    <property type="match status" value="1"/>
</dbReference>
<dbReference type="Gene3D" id="3.10.20.90">
    <property type="entry name" value="Phosphatidylinositol 3-kinase Catalytic Subunit, Chain A, domain 1"/>
    <property type="match status" value="2"/>
</dbReference>
<dbReference type="GO" id="GO:0030055">
    <property type="term" value="C:cell-substrate junction"/>
    <property type="evidence" value="ECO:0007669"/>
    <property type="project" value="TreeGrafter"/>
</dbReference>
<dbReference type="Pfam" id="PF00169">
    <property type="entry name" value="PH"/>
    <property type="match status" value="1"/>
</dbReference>
<dbReference type="InterPro" id="IPR011993">
    <property type="entry name" value="PH-like_dom_sf"/>
</dbReference>
<dbReference type="InterPro" id="IPR001849">
    <property type="entry name" value="PH_domain"/>
</dbReference>
<sequence length="719" mass="82432">MAHLITESFASDIGTWKLQIVVTDINKSVVLYVRGDEHIGGVMRKLVQEIDLVQDWSDHALWWPDKCKWLQHTRSTLDQVGVNAATYLEFTPMHKYVKVQLPDLQIIDARLDFSVNVLKVTKELCKDIGIKNSEELSLKRFYLPDELRKQVNNVEHENANAFFQPGVEYVGPGTLRRQAPISATLNSQGNHTFRRHQSPAINIQGQVFNSSELGTMPRTGTLPRGASPGPGAYYGTLGRVPQTNGIGNYNEDFNFESLDIALIHSPRILPTKESSLFRPQNYWEKAAINRGWLDSSRSLMEQGIKEDSLVLLRFKFMNFFDLNPKYDAVRINQLYEQAKWSILLDEIDHTEEEAALLAALQLQATLQKNVNEDEISEKDDVDLLLDELEQNLDAAAMSRRADITSVPELSEYLKFMKPKKLGFKNFKRAYFVFRDLYLSYYAAANEVNGQPLSSFSLKGCEVNQDVSVSQQKYHIKLLIPTSEGMNEFLLKCDTEHQFARWLAACKLASRGKSMADASYNSEVDQIKKLLSMQSKTSNGTLNKKKSHPVQLPADFNVEEFISQRWIKRSRSKQLLQNRISEGHNNIKNLSCTEAKLQYIRTWQALPEHGVHYFIVKFGSNKKPEIIAVAINRLMKINSENGESTKTWRFSNMKKWHVNWEIRELMIQFDGEDVNFKPLSADCKVVHEFIGGYIFLQMRSKEKSQTLDEELFHSLTGGWK</sequence>
<reference evidence="3" key="1">
    <citation type="submission" date="2017-02" db="UniProtKB">
        <authorList>
            <consortium name="WormBaseParasite"/>
        </authorList>
    </citation>
    <scope>IDENTIFICATION</scope>
</reference>
<dbReference type="WBParaSite" id="PTRK_0001177200.1">
    <property type="protein sequence ID" value="PTRK_0001177200.1"/>
    <property type="gene ID" value="PTRK_0001177200"/>
</dbReference>
<evidence type="ECO:0000313" key="2">
    <source>
        <dbReference type="Proteomes" id="UP000038045"/>
    </source>
</evidence>
<dbReference type="Proteomes" id="UP000038045">
    <property type="component" value="Unplaced"/>
</dbReference>
<dbReference type="InterPro" id="IPR014352">
    <property type="entry name" value="FERM/acyl-CoA-bd_prot_sf"/>
</dbReference>
<dbReference type="GO" id="GO:0007229">
    <property type="term" value="P:integrin-mediated signaling pathway"/>
    <property type="evidence" value="ECO:0007669"/>
    <property type="project" value="InterPro"/>
</dbReference>
<dbReference type="InterPro" id="IPR040790">
    <property type="entry name" value="Kindlin_2_N"/>
</dbReference>
<dbReference type="InterPro" id="IPR019749">
    <property type="entry name" value="Band_41_domain"/>
</dbReference>
<dbReference type="CDD" id="cd17095">
    <property type="entry name" value="FERM_F0_kindlins"/>
    <property type="match status" value="1"/>
</dbReference>
<evidence type="ECO:0000259" key="1">
    <source>
        <dbReference type="PROSITE" id="PS50003"/>
    </source>
</evidence>
<dbReference type="PANTHER" id="PTHR16160:SF13">
    <property type="entry name" value="FERMITIN 2-RELATED"/>
    <property type="match status" value="1"/>
</dbReference>
<organism evidence="2 3">
    <name type="scientific">Parastrongyloides trichosuri</name>
    <name type="common">Possum-specific nematode worm</name>
    <dbReference type="NCBI Taxonomy" id="131310"/>
    <lineage>
        <taxon>Eukaryota</taxon>
        <taxon>Metazoa</taxon>
        <taxon>Ecdysozoa</taxon>
        <taxon>Nematoda</taxon>
        <taxon>Chromadorea</taxon>
        <taxon>Rhabditida</taxon>
        <taxon>Tylenchina</taxon>
        <taxon>Panagrolaimomorpha</taxon>
        <taxon>Strongyloidoidea</taxon>
        <taxon>Strongyloididae</taxon>
        <taxon>Parastrongyloides</taxon>
    </lineage>
</organism>
<dbReference type="SUPFAM" id="SSF47031">
    <property type="entry name" value="Second domain of FERM"/>
    <property type="match status" value="1"/>
</dbReference>
<accession>A0A0N4ZTE3</accession>
<dbReference type="Pfam" id="PF18124">
    <property type="entry name" value="Kindlin_2_N"/>
    <property type="match status" value="1"/>
</dbReference>
<dbReference type="AlphaFoldDB" id="A0A0N4ZTE3"/>
<feature type="domain" description="PH" evidence="1">
    <location>
        <begin position="406"/>
        <end position="510"/>
    </location>
</feature>
<dbReference type="InterPro" id="IPR035963">
    <property type="entry name" value="FERM_2"/>
</dbReference>
<protein>
    <submittedName>
        <fullName evidence="3">PH domain-containing protein</fullName>
    </submittedName>
</protein>
<dbReference type="SUPFAM" id="SSF50729">
    <property type="entry name" value="PH domain-like"/>
    <property type="match status" value="2"/>
</dbReference>
<dbReference type="SMART" id="SM00233">
    <property type="entry name" value="PH"/>
    <property type="match status" value="1"/>
</dbReference>
<dbReference type="PROSITE" id="PS50003">
    <property type="entry name" value="PH_DOMAIN"/>
    <property type="match status" value="1"/>
</dbReference>
<dbReference type="PANTHER" id="PTHR16160">
    <property type="entry name" value="FERMITIN 2-RELATED"/>
    <property type="match status" value="1"/>
</dbReference>
<evidence type="ECO:0000313" key="3">
    <source>
        <dbReference type="WBParaSite" id="PTRK_0001177200.1"/>
    </source>
</evidence>
<dbReference type="Gene3D" id="1.20.80.10">
    <property type="match status" value="1"/>
</dbReference>